<dbReference type="Proteomes" id="UP001178507">
    <property type="component" value="Unassembled WGS sequence"/>
</dbReference>
<proteinExistence type="predicted"/>
<reference evidence="1" key="1">
    <citation type="submission" date="2023-08" db="EMBL/GenBank/DDBJ databases">
        <authorList>
            <person name="Chen Y."/>
            <person name="Shah S."/>
            <person name="Dougan E. K."/>
            <person name="Thang M."/>
            <person name="Chan C."/>
        </authorList>
    </citation>
    <scope>NUCLEOTIDE SEQUENCE</scope>
</reference>
<sequence length="149" mass="16639">MAVAYSGDTGRPAGSCLSVTQECHETDRTQTWMFILKEDTLALLSQIGTSRMLRWQMANTASTMSPLRLFPLESQLPSAATQVFPVLLVCREASFVQLTASLMHKGCCMVAKWLQVEVLQEFAEVVPFSAHAWARWSARLKLGCLSWKL</sequence>
<evidence type="ECO:0000313" key="2">
    <source>
        <dbReference type="Proteomes" id="UP001178507"/>
    </source>
</evidence>
<gene>
    <name evidence="1" type="ORF">EVOR1521_LOCUS1138</name>
</gene>
<accession>A0AA36HK11</accession>
<organism evidence="1 2">
    <name type="scientific">Effrenium voratum</name>
    <dbReference type="NCBI Taxonomy" id="2562239"/>
    <lineage>
        <taxon>Eukaryota</taxon>
        <taxon>Sar</taxon>
        <taxon>Alveolata</taxon>
        <taxon>Dinophyceae</taxon>
        <taxon>Suessiales</taxon>
        <taxon>Symbiodiniaceae</taxon>
        <taxon>Effrenium</taxon>
    </lineage>
</organism>
<evidence type="ECO:0000313" key="1">
    <source>
        <dbReference type="EMBL" id="CAJ1370610.1"/>
    </source>
</evidence>
<comment type="caution">
    <text evidence="1">The sequence shown here is derived from an EMBL/GenBank/DDBJ whole genome shotgun (WGS) entry which is preliminary data.</text>
</comment>
<protein>
    <submittedName>
        <fullName evidence="1">Uncharacterized protein</fullName>
    </submittedName>
</protein>
<keyword evidence="2" id="KW-1185">Reference proteome</keyword>
<dbReference type="EMBL" id="CAUJNA010000028">
    <property type="protein sequence ID" value="CAJ1370610.1"/>
    <property type="molecule type" value="Genomic_DNA"/>
</dbReference>
<name>A0AA36HK11_9DINO</name>
<dbReference type="AlphaFoldDB" id="A0AA36HK11"/>